<dbReference type="SUPFAM" id="SSF52540">
    <property type="entry name" value="P-loop containing nucleoside triphosphate hydrolases"/>
    <property type="match status" value="2"/>
</dbReference>
<reference evidence="2 3" key="1">
    <citation type="submission" date="2020-03" db="EMBL/GenBank/DDBJ databases">
        <title>Genomic Encyclopedia of Archaeal and Bacterial Type Strains, Phase II (KMG-II): from individual species to whole genera.</title>
        <authorList>
            <person name="Goeker M."/>
        </authorList>
    </citation>
    <scope>NUCLEOTIDE SEQUENCE [LARGE SCALE GENOMIC DNA]</scope>
    <source>
        <strain evidence="2 3">DSM 4749</strain>
    </source>
</reference>
<dbReference type="PROSITE" id="PS51192">
    <property type="entry name" value="HELICASE_ATP_BIND_1"/>
    <property type="match status" value="1"/>
</dbReference>
<dbReference type="Pfam" id="PF04851">
    <property type="entry name" value="ResIII"/>
    <property type="match status" value="1"/>
</dbReference>
<feature type="domain" description="Helicase ATP-binding" evidence="1">
    <location>
        <begin position="23"/>
        <end position="190"/>
    </location>
</feature>
<dbReference type="GO" id="GO:0003677">
    <property type="term" value="F:DNA binding"/>
    <property type="evidence" value="ECO:0007669"/>
    <property type="project" value="InterPro"/>
</dbReference>
<dbReference type="InterPro" id="IPR014001">
    <property type="entry name" value="Helicase_ATP-bd"/>
</dbReference>
<dbReference type="Gene3D" id="3.40.50.300">
    <property type="entry name" value="P-loop containing nucleotide triphosphate hydrolases"/>
    <property type="match status" value="2"/>
</dbReference>
<dbReference type="GO" id="GO:0005524">
    <property type="term" value="F:ATP binding"/>
    <property type="evidence" value="ECO:0007669"/>
    <property type="project" value="InterPro"/>
</dbReference>
<evidence type="ECO:0000313" key="3">
    <source>
        <dbReference type="Proteomes" id="UP000532769"/>
    </source>
</evidence>
<dbReference type="GO" id="GO:0015668">
    <property type="term" value="F:type III site-specific deoxyribonuclease activity"/>
    <property type="evidence" value="ECO:0007669"/>
    <property type="project" value="UniProtKB-EC"/>
</dbReference>
<dbReference type="AlphaFoldDB" id="A0A846MJR9"/>
<keyword evidence="2" id="KW-0378">Hydrolase</keyword>
<dbReference type="EC" id="3.1.21.5" evidence="2"/>
<protein>
    <submittedName>
        <fullName evidence="2">Type III restriction enzyme</fullName>
        <ecNumber evidence="2">3.1.21.5</ecNumber>
    </submittedName>
</protein>
<comment type="caution">
    <text evidence="2">The sequence shown here is derived from an EMBL/GenBank/DDBJ whole genome shotgun (WGS) entry which is preliminary data.</text>
</comment>
<dbReference type="Proteomes" id="UP000532769">
    <property type="component" value="Unassembled WGS sequence"/>
</dbReference>
<name>A0A846MJR9_9BACL</name>
<dbReference type="EMBL" id="JAASRS010000001">
    <property type="protein sequence ID" value="NIK15878.1"/>
    <property type="molecule type" value="Genomic_DNA"/>
</dbReference>
<dbReference type="InterPro" id="IPR006935">
    <property type="entry name" value="Helicase/UvrB_N"/>
</dbReference>
<keyword evidence="3" id="KW-1185">Reference proteome</keyword>
<dbReference type="InterPro" id="IPR027417">
    <property type="entry name" value="P-loop_NTPase"/>
</dbReference>
<organism evidence="2 3">
    <name type="scientific">Saccharococcus thermophilus</name>
    <dbReference type="NCBI Taxonomy" id="29396"/>
    <lineage>
        <taxon>Bacteria</taxon>
        <taxon>Bacillati</taxon>
        <taxon>Bacillota</taxon>
        <taxon>Bacilli</taxon>
        <taxon>Bacillales</taxon>
        <taxon>Anoxybacillaceae</taxon>
        <taxon>Saccharococcus</taxon>
    </lineage>
</organism>
<evidence type="ECO:0000259" key="1">
    <source>
        <dbReference type="PROSITE" id="PS51192"/>
    </source>
</evidence>
<proteinExistence type="predicted"/>
<accession>A0A846MJR9</accession>
<gene>
    <name evidence="2" type="ORF">BDD39_002388</name>
</gene>
<evidence type="ECO:0000313" key="2">
    <source>
        <dbReference type="EMBL" id="NIK15878.1"/>
    </source>
</evidence>
<sequence length="768" mass="89185">MIKDVWYQNVAVNELLSYTKQLLNNGEKNSLIIFKAPTGSGKTVMAAKFIKKCLKELEGDYCFIWISIGKGDLHLQSKAKLEKIFQGYPMVSLLEKDYFGWKKEIDNKEIVVVNWEKIRDKDSETDEWANILMRDGEKLNFRDVLANTRETGRKIILIIDESHIGKGTTRTEEIKKEVNPDIILEMSATPKIPSGFKEHVANGKAGYVEVDIKDVIDAGMIKKKLVVNEGLNKRDDMVMDLELLELAFAKRNELKKALEQEDSDVNPLVIIQLPNSEEGNIKKEFVIQSLREKGITIENRKLAIWLSDEEDKVNLETITSNTDTVEFLLFKQAIDTGWDCPRASILLKYRETSSETFERQTLGRILRMPEQKHYENDVLNKAYVYTDYIGSVLNIIDEDFDFPDENINDIPLIAKGYENITLVTQKIKRKKKDVVKEALVKAFNEIINEKGLVKLDYSLNKELLKINDDLSQLTEKIIAQIEIETEDILQKEQIKGTEVEFQLDDFRTQRLFDKLLKKHSNAIGNDKNYMFNLLKENIYSLIAYYVTDIYKLRNMLIDAQRIFILNYESVFSKLISDVLAKYKELKEDDQIETTFGEPFIYTIPERDNVNSITYEKVDIGKYFYSECYLEKGRSKPERSFEKYLKNNLNIIRYWVKNGDNGSKYFSIPYQIKGKYSDFYPDYIVVFEDGRIGLFETKDKLDDSQQTKAKAEALYEYIHSVNSKGDVELVGGIVANFGTEEIPYLKINRNKNYSTKQNEWDDLDNVFMV</sequence>